<sequence length="132" mass="15224">MLIDPKIVKTIVKISANINRIIIFIVNSPDYWHYVVILTCYSFSLTSCFIFLTVDGVRLNTAPGNCCFNFYTRPLRANVSNVIKTHSSCLRPKSVYFLNKLNKWKQICYSQTFQWALDQYQKINTPEGSGGR</sequence>
<dbReference type="AlphaFoldDB" id="A0A3Q1F3B2"/>
<feature type="transmembrane region" description="Helical" evidence="1">
    <location>
        <begin position="31"/>
        <end position="52"/>
    </location>
</feature>
<organism evidence="2 3">
    <name type="scientific">Acanthochromis polyacanthus</name>
    <name type="common">spiny chromis</name>
    <dbReference type="NCBI Taxonomy" id="80966"/>
    <lineage>
        <taxon>Eukaryota</taxon>
        <taxon>Metazoa</taxon>
        <taxon>Chordata</taxon>
        <taxon>Craniata</taxon>
        <taxon>Vertebrata</taxon>
        <taxon>Euteleostomi</taxon>
        <taxon>Actinopterygii</taxon>
        <taxon>Neopterygii</taxon>
        <taxon>Teleostei</taxon>
        <taxon>Neoteleostei</taxon>
        <taxon>Acanthomorphata</taxon>
        <taxon>Ovalentaria</taxon>
        <taxon>Pomacentridae</taxon>
        <taxon>Acanthochromis</taxon>
    </lineage>
</organism>
<dbReference type="Proteomes" id="UP000257200">
    <property type="component" value="Unplaced"/>
</dbReference>
<dbReference type="Gene3D" id="2.40.50.40">
    <property type="match status" value="1"/>
</dbReference>
<dbReference type="STRING" id="80966.ENSAPOP00000010814"/>
<keyword evidence="1" id="KW-0472">Membrane</keyword>
<keyword evidence="1" id="KW-0812">Transmembrane</keyword>
<keyword evidence="3" id="KW-1185">Reference proteome</keyword>
<proteinExistence type="predicted"/>
<accession>A0A3Q1F3B2</accession>
<evidence type="ECO:0000313" key="3">
    <source>
        <dbReference type="Proteomes" id="UP000257200"/>
    </source>
</evidence>
<reference evidence="2" key="1">
    <citation type="submission" date="2025-05" db="UniProtKB">
        <authorList>
            <consortium name="Ensembl"/>
        </authorList>
    </citation>
    <scope>IDENTIFICATION</scope>
</reference>
<dbReference type="GO" id="GO:0005576">
    <property type="term" value="C:extracellular region"/>
    <property type="evidence" value="ECO:0007669"/>
    <property type="project" value="InterPro"/>
</dbReference>
<keyword evidence="1" id="KW-1133">Transmembrane helix</keyword>
<evidence type="ECO:0008006" key="4">
    <source>
        <dbReference type="Google" id="ProtNLM"/>
    </source>
</evidence>
<protein>
    <recommendedName>
        <fullName evidence="4">Chemokine interleukin-8-like domain-containing protein</fullName>
    </recommendedName>
</protein>
<dbReference type="InterPro" id="IPR036048">
    <property type="entry name" value="Interleukin_8-like_sf"/>
</dbReference>
<dbReference type="GeneTree" id="ENSGT00970000193565"/>
<evidence type="ECO:0000313" key="2">
    <source>
        <dbReference type="Ensembl" id="ENSAPOP00000010814.1"/>
    </source>
</evidence>
<dbReference type="Ensembl" id="ENSAPOT00000018252.1">
    <property type="protein sequence ID" value="ENSAPOP00000010846.1"/>
    <property type="gene ID" value="ENSAPOG00000013359.1"/>
</dbReference>
<name>A0A3Q1F3B2_9TELE</name>
<dbReference type="SUPFAM" id="SSF54117">
    <property type="entry name" value="Interleukin 8-like chemokines"/>
    <property type="match status" value="1"/>
</dbReference>
<evidence type="ECO:0000256" key="1">
    <source>
        <dbReference type="SAM" id="Phobius"/>
    </source>
</evidence>
<dbReference type="Ensembl" id="ENSAPOT00000018238.1">
    <property type="protein sequence ID" value="ENSAPOP00000010814.1"/>
    <property type="gene ID" value="ENSAPOG00000013329.1"/>
</dbReference>
<dbReference type="GO" id="GO:0006955">
    <property type="term" value="P:immune response"/>
    <property type="evidence" value="ECO:0007669"/>
    <property type="project" value="InterPro"/>
</dbReference>
<dbReference type="GO" id="GO:0008009">
    <property type="term" value="F:chemokine activity"/>
    <property type="evidence" value="ECO:0007669"/>
    <property type="project" value="InterPro"/>
</dbReference>